<keyword evidence="3" id="KW-1185">Reference proteome</keyword>
<proteinExistence type="predicted"/>
<sequence>MEAKNVKVISLMAMVMLGIFAEKSSAFSEMCYVGCLVKCGSTHRHDHKAMFQCPLSCLEKCIFQWTPTSEISTHNHNYYCKFGCAASNCIKKSSPKDPRGDKVERCVNSFCHKKCTN</sequence>
<evidence type="ECO:0000256" key="1">
    <source>
        <dbReference type="SAM" id="SignalP"/>
    </source>
</evidence>
<dbReference type="Proteomes" id="UP001177140">
    <property type="component" value="Unassembled WGS sequence"/>
</dbReference>
<comment type="caution">
    <text evidence="2">The sequence shown here is derived from an EMBL/GenBank/DDBJ whole genome shotgun (WGS) entry which is preliminary data.</text>
</comment>
<dbReference type="EMBL" id="JAJJMA010041630">
    <property type="protein sequence ID" value="MCL7025106.1"/>
    <property type="molecule type" value="Genomic_DNA"/>
</dbReference>
<dbReference type="AlphaFoldDB" id="A0AA41RX32"/>
<keyword evidence="1" id="KW-0732">Signal</keyword>
<evidence type="ECO:0000313" key="2">
    <source>
        <dbReference type="EMBL" id="MCL7025106.1"/>
    </source>
</evidence>
<organism evidence="2 3">
    <name type="scientific">Papaver nudicaule</name>
    <name type="common">Iceland poppy</name>
    <dbReference type="NCBI Taxonomy" id="74823"/>
    <lineage>
        <taxon>Eukaryota</taxon>
        <taxon>Viridiplantae</taxon>
        <taxon>Streptophyta</taxon>
        <taxon>Embryophyta</taxon>
        <taxon>Tracheophyta</taxon>
        <taxon>Spermatophyta</taxon>
        <taxon>Magnoliopsida</taxon>
        <taxon>Ranunculales</taxon>
        <taxon>Papaveraceae</taxon>
        <taxon>Papaveroideae</taxon>
        <taxon>Papaver</taxon>
    </lineage>
</organism>
<dbReference type="PANTHER" id="PTHR36312">
    <property type="entry name" value="THIONIN-LIKE PROTEIN 1"/>
    <property type="match status" value="1"/>
</dbReference>
<evidence type="ECO:0008006" key="4">
    <source>
        <dbReference type="Google" id="ProtNLM"/>
    </source>
</evidence>
<feature type="chain" id="PRO_5041465326" description="Thionin-like protein 2" evidence="1">
    <location>
        <begin position="27"/>
        <end position="117"/>
    </location>
</feature>
<dbReference type="InterPro" id="IPR038975">
    <property type="entry name" value="THNL"/>
</dbReference>
<evidence type="ECO:0000313" key="3">
    <source>
        <dbReference type="Proteomes" id="UP001177140"/>
    </source>
</evidence>
<feature type="signal peptide" evidence="1">
    <location>
        <begin position="1"/>
        <end position="26"/>
    </location>
</feature>
<protein>
    <recommendedName>
        <fullName evidence="4">Thionin-like protein 2</fullName>
    </recommendedName>
</protein>
<accession>A0AA41RX32</accession>
<reference evidence="2" key="1">
    <citation type="submission" date="2022-03" db="EMBL/GenBank/DDBJ databases">
        <title>A functionally conserved STORR gene fusion in Papaver species that diverged 16.8 million years ago.</title>
        <authorList>
            <person name="Catania T."/>
        </authorList>
    </citation>
    <scope>NUCLEOTIDE SEQUENCE</scope>
    <source>
        <strain evidence="2">S-191538</strain>
    </source>
</reference>
<name>A0AA41RX32_PAPNU</name>
<gene>
    <name evidence="2" type="ORF">MKW94_012023</name>
</gene>
<dbReference type="PANTHER" id="PTHR36312:SF1">
    <property type="entry name" value="OS01G0594500 PROTEIN"/>
    <property type="match status" value="1"/>
</dbReference>